<gene>
    <name evidence="1" type="ORF">ENV41_03515</name>
</gene>
<dbReference type="AlphaFoldDB" id="A0A7V3JA54"/>
<evidence type="ECO:0000313" key="1">
    <source>
        <dbReference type="EMBL" id="HFZ09182.1"/>
    </source>
</evidence>
<reference evidence="1" key="1">
    <citation type="journal article" date="2020" name="mSystems">
        <title>Genome- and Community-Level Interaction Insights into Carbon Utilization and Element Cycling Functions of Hydrothermarchaeota in Hydrothermal Sediment.</title>
        <authorList>
            <person name="Zhou Z."/>
            <person name="Liu Y."/>
            <person name="Xu W."/>
            <person name="Pan J."/>
            <person name="Luo Z.H."/>
            <person name="Li M."/>
        </authorList>
    </citation>
    <scope>NUCLEOTIDE SEQUENCE [LARGE SCALE GENOMIC DNA]</scope>
    <source>
        <strain evidence="1">SpSt-757</strain>
    </source>
</reference>
<proteinExistence type="predicted"/>
<sequence>MEVEIVGSLDRLKKGKKYIGMGMFKDADDVVWQLNKVNGDWVLKRVSSNKDEVRTSRGVKVAGLWREAMVDRIVGKRFAPRIVRGFVDDEARAEVSGKFGSKWIRLVVKEDPLSGEGVIFVQSASDEELIGKTTKFELPDGFKELPDEDKVFVLLSVLGSDEFRDFITLEIGGENETE</sequence>
<protein>
    <submittedName>
        <fullName evidence="1">Uncharacterized protein</fullName>
    </submittedName>
</protein>
<organism evidence="1">
    <name type="scientific">candidate division CPR3 bacterium</name>
    <dbReference type="NCBI Taxonomy" id="2268181"/>
    <lineage>
        <taxon>Bacteria</taxon>
        <taxon>Bacteria division CPR3</taxon>
    </lineage>
</organism>
<accession>A0A7V3JA54</accession>
<name>A0A7V3JA54_UNCC3</name>
<dbReference type="EMBL" id="DTGG01000113">
    <property type="protein sequence ID" value="HFZ09182.1"/>
    <property type="molecule type" value="Genomic_DNA"/>
</dbReference>
<comment type="caution">
    <text evidence="1">The sequence shown here is derived from an EMBL/GenBank/DDBJ whole genome shotgun (WGS) entry which is preliminary data.</text>
</comment>